<evidence type="ECO:0000256" key="1">
    <source>
        <dbReference type="SAM" id="MobiDB-lite"/>
    </source>
</evidence>
<reference evidence="2 3" key="1">
    <citation type="submission" date="2020-01" db="EMBL/GenBank/DDBJ databases">
        <authorList>
            <consortium name="DOE Joint Genome Institute"/>
            <person name="Haridas S."/>
            <person name="Albert R."/>
            <person name="Binder M."/>
            <person name="Bloem J."/>
            <person name="Labutti K."/>
            <person name="Salamov A."/>
            <person name="Andreopoulos B."/>
            <person name="Baker S.E."/>
            <person name="Barry K."/>
            <person name="Bills G."/>
            <person name="Bluhm B.H."/>
            <person name="Cannon C."/>
            <person name="Castanera R."/>
            <person name="Culley D.E."/>
            <person name="Daum C."/>
            <person name="Ezra D."/>
            <person name="Gonzalez J.B."/>
            <person name="Henrissat B."/>
            <person name="Kuo A."/>
            <person name="Liang C."/>
            <person name="Lipzen A."/>
            <person name="Lutzoni F."/>
            <person name="Magnuson J."/>
            <person name="Mondo S."/>
            <person name="Nolan M."/>
            <person name="Ohm R."/>
            <person name="Pangilinan J."/>
            <person name="Park H.-J.H."/>
            <person name="Ramirez L."/>
            <person name="Alfaro M."/>
            <person name="Sun H."/>
            <person name="Tritt A."/>
            <person name="Yoshinaga Y."/>
            <person name="Zwiers L.-H.L."/>
            <person name="Turgeon B.G."/>
            <person name="Goodwin S.B."/>
            <person name="Spatafora J.W."/>
            <person name="Crous P.W."/>
            <person name="Grigoriev I.V."/>
        </authorList>
    </citation>
    <scope>NUCLEOTIDE SEQUENCE [LARGE SCALE GENOMIC DNA]</scope>
    <source>
        <strain evidence="2 3">CBS 611.86</strain>
    </source>
</reference>
<accession>A0A7C8I178</accession>
<keyword evidence="3" id="KW-1185">Reference proteome</keyword>
<sequence>MGSMHPPPSYRPPIRRQKDRLVEDLSSSSEEEPPPPPPPTNPRKRTAHSPPPGDPRLAQSAQAKHAGVGATKPPPPITAGRSVTSSAAGPKAGDTGNKDTVRPPGTPATASHNVRGRLTMTAELRRQLMTPAKTDQQGKKH</sequence>
<dbReference type="EMBL" id="JAADJZ010000035">
    <property type="protein sequence ID" value="KAF2865212.1"/>
    <property type="molecule type" value="Genomic_DNA"/>
</dbReference>
<feature type="region of interest" description="Disordered" evidence="1">
    <location>
        <begin position="1"/>
        <end position="141"/>
    </location>
</feature>
<evidence type="ECO:0000313" key="3">
    <source>
        <dbReference type="Proteomes" id="UP000481861"/>
    </source>
</evidence>
<protein>
    <submittedName>
        <fullName evidence="2">Uncharacterized protein</fullName>
    </submittedName>
</protein>
<proteinExistence type="predicted"/>
<feature type="compositionally biased region" description="Pro residues" evidence="1">
    <location>
        <begin position="1"/>
        <end position="11"/>
    </location>
</feature>
<dbReference type="AlphaFoldDB" id="A0A7C8I178"/>
<gene>
    <name evidence="2" type="ORF">BDV95DRAFT_623926</name>
</gene>
<organism evidence="2 3">
    <name type="scientific">Massariosphaeria phaeospora</name>
    <dbReference type="NCBI Taxonomy" id="100035"/>
    <lineage>
        <taxon>Eukaryota</taxon>
        <taxon>Fungi</taxon>
        <taxon>Dikarya</taxon>
        <taxon>Ascomycota</taxon>
        <taxon>Pezizomycotina</taxon>
        <taxon>Dothideomycetes</taxon>
        <taxon>Pleosporomycetidae</taxon>
        <taxon>Pleosporales</taxon>
        <taxon>Pleosporales incertae sedis</taxon>
        <taxon>Massariosphaeria</taxon>
    </lineage>
</organism>
<name>A0A7C8I178_9PLEO</name>
<comment type="caution">
    <text evidence="2">The sequence shown here is derived from an EMBL/GenBank/DDBJ whole genome shotgun (WGS) entry which is preliminary data.</text>
</comment>
<evidence type="ECO:0000313" key="2">
    <source>
        <dbReference type="EMBL" id="KAF2865212.1"/>
    </source>
</evidence>
<dbReference type="Proteomes" id="UP000481861">
    <property type="component" value="Unassembled WGS sequence"/>
</dbReference>